<dbReference type="SUPFAM" id="SSF48452">
    <property type="entry name" value="TPR-like"/>
    <property type="match status" value="2"/>
</dbReference>
<dbReference type="InterPro" id="IPR011990">
    <property type="entry name" value="TPR-like_helical_dom_sf"/>
</dbReference>
<gene>
    <name evidence="2" type="ORF">IWW39_002262</name>
</gene>
<dbReference type="OrthoDB" id="5307922at2759"/>
<dbReference type="Proteomes" id="UP001151516">
    <property type="component" value="Unassembled WGS sequence"/>
</dbReference>
<accession>A0A9W8L4N6</accession>
<dbReference type="Gene3D" id="1.25.40.10">
    <property type="entry name" value="Tetratricopeptide repeat domain"/>
    <property type="match status" value="2"/>
</dbReference>
<dbReference type="InterPro" id="IPR040201">
    <property type="entry name" value="Mrg3-like"/>
</dbReference>
<protein>
    <submittedName>
        <fullName evidence="2">Uncharacterized protein</fullName>
    </submittedName>
</protein>
<evidence type="ECO:0000313" key="2">
    <source>
        <dbReference type="EMBL" id="KAJ2688369.1"/>
    </source>
</evidence>
<keyword evidence="1" id="KW-0472">Membrane</keyword>
<evidence type="ECO:0000313" key="3">
    <source>
        <dbReference type="Proteomes" id="UP001151516"/>
    </source>
</evidence>
<dbReference type="GO" id="GO:0051787">
    <property type="term" value="F:misfolded protein binding"/>
    <property type="evidence" value="ECO:0007669"/>
    <property type="project" value="TreeGrafter"/>
</dbReference>
<proteinExistence type="predicted"/>
<keyword evidence="3" id="KW-1185">Reference proteome</keyword>
<sequence>MQRSIFALPRQLLPARCVRWYSNDKLFKGVPKFTRVQPKGSRKVVPIEASDSSERPEVDTGSIINFSPKNMGKMVLIGGAVVTCMGIVGVATYYVTTYFYLKNLWPVPADVESGEARNLLYKATYYEHLSPDKDRALSALERALELVTAQGNSSPDSVTVLDIKVRIADCLSGLGRREEAIELLYQVLPTLEGLTARKNEGLSNDGSGDVAQSKYFGVHIASAESVLRRLAMVLGQTCAASSRFEEAKRAFAIGLQTVKQAKRNMARSFDSEDITKYTDYDNLNQEEAELTVQLAKVFYDTGNSQVAATLFQGVINAVKQHRAQLDLAPRIIEDMRTFKDGWLCLDALAMMYLARIELDNGNASAAMPWITASRTIANDMPLHKQTPRCVDCEASLLAQLGRVAEFEGNYKRALLRYRDASEYARIFFSDLHSELDANAKRFESEHGAL</sequence>
<feature type="transmembrane region" description="Helical" evidence="1">
    <location>
        <begin position="74"/>
        <end position="95"/>
    </location>
</feature>
<dbReference type="EMBL" id="JANBTX010000048">
    <property type="protein sequence ID" value="KAJ2688369.1"/>
    <property type="molecule type" value="Genomic_DNA"/>
</dbReference>
<dbReference type="GO" id="GO:0031942">
    <property type="term" value="C:i-AAA complex"/>
    <property type="evidence" value="ECO:0007669"/>
    <property type="project" value="TreeGrafter"/>
</dbReference>
<name>A0A9W8L4N6_9FUNG</name>
<reference evidence="2" key="1">
    <citation type="submission" date="2022-07" db="EMBL/GenBank/DDBJ databases">
        <title>Phylogenomic reconstructions and comparative analyses of Kickxellomycotina fungi.</title>
        <authorList>
            <person name="Reynolds N.K."/>
            <person name="Stajich J.E."/>
            <person name="Barry K."/>
            <person name="Grigoriev I.V."/>
            <person name="Crous P."/>
            <person name="Smith M.E."/>
        </authorList>
    </citation>
    <scope>NUCLEOTIDE SEQUENCE</scope>
    <source>
        <strain evidence="2">CBS 109367</strain>
    </source>
</reference>
<dbReference type="PANTHER" id="PTHR28142">
    <property type="entry name" value="MITOCHONDRIAL INNER MEMBRANE I-AAA PROTEASE SUPERCOMPLEX SUBUNIT MGR3-RELATED"/>
    <property type="match status" value="1"/>
</dbReference>
<keyword evidence="1" id="KW-1133">Transmembrane helix</keyword>
<dbReference type="AlphaFoldDB" id="A0A9W8L4N6"/>
<comment type="caution">
    <text evidence="2">The sequence shown here is derived from an EMBL/GenBank/DDBJ whole genome shotgun (WGS) entry which is preliminary data.</text>
</comment>
<dbReference type="GO" id="GO:0006515">
    <property type="term" value="P:protein quality control for misfolded or incompletely synthesized proteins"/>
    <property type="evidence" value="ECO:0007669"/>
    <property type="project" value="TreeGrafter"/>
</dbReference>
<organism evidence="2 3">
    <name type="scientific">Coemansia spiralis</name>
    <dbReference type="NCBI Taxonomy" id="417178"/>
    <lineage>
        <taxon>Eukaryota</taxon>
        <taxon>Fungi</taxon>
        <taxon>Fungi incertae sedis</taxon>
        <taxon>Zoopagomycota</taxon>
        <taxon>Kickxellomycotina</taxon>
        <taxon>Kickxellomycetes</taxon>
        <taxon>Kickxellales</taxon>
        <taxon>Kickxellaceae</taxon>
        <taxon>Coemansia</taxon>
    </lineage>
</organism>
<dbReference type="PANTHER" id="PTHR28142:SF1">
    <property type="entry name" value="MITOCHONDRIAL INNER MEMBRANE I-AAA PROTEASE SUPERCOMPLEX SUBUNIT MGR3-RELATED"/>
    <property type="match status" value="1"/>
</dbReference>
<evidence type="ECO:0000256" key="1">
    <source>
        <dbReference type="SAM" id="Phobius"/>
    </source>
</evidence>
<keyword evidence="1" id="KW-0812">Transmembrane</keyword>